<dbReference type="AlphaFoldDB" id="A0A0F4Z1Y2"/>
<name>A0A0F4Z1Y2_RASE3</name>
<evidence type="ECO:0000256" key="1">
    <source>
        <dbReference type="SAM" id="Coils"/>
    </source>
</evidence>
<evidence type="ECO:0000256" key="2">
    <source>
        <dbReference type="SAM" id="MobiDB-lite"/>
    </source>
</evidence>
<keyword evidence="1" id="KW-0175">Coiled coil</keyword>
<feature type="compositionally biased region" description="Basic and acidic residues" evidence="2">
    <location>
        <begin position="570"/>
        <end position="584"/>
    </location>
</feature>
<dbReference type="EMBL" id="LASV01000074">
    <property type="protein sequence ID" value="KKA24106.1"/>
    <property type="molecule type" value="Genomic_DNA"/>
</dbReference>
<sequence>MSSDPFVSPNKKMTPSRRGLAVSPSGPLVIHQPGPYDLLLREMDDLRTRLRETEEELDVALAELKETRSQRDQDASTITRLGLRNAELEDLVNRQKMTISNQSRTISDPKSHRSRCVALPLTVAMLPPPPHKLTTQHSFEASFSTGMFHAPAPGSDLPPPVRTAPLSSSNQHQPLMSPPIASLPMRAHTCRFSPHDGRAAIRDLFSRPSALAPKVIRVQSFNFEQKATEFGARFQELWNKSEAFGRTYAGEPSAWNDIHLDQRVKDYILSTSDSKVAWHLLNNPVTRPLQIAKAINSYIVHEILKITVIKGFDFTADHEINQIRKHLFPDTATTLRNMMITAMSQQVKLVKEKAGFQEFYKRRQQDHLLKLWQFIAPLISGNMTQAGEALGEIIAGAHVLSLDLHSTPFETRLRIPETNEVFDPVTMTNIDPWLALNGNGNGNGNGINHGGPNGIRHGSLRGTRILSHTVKLGITPVTRIADHSNAMPSASSAVLVPRVRLVHLGKVLLRLPGNNNSNNDINNSNEIRLMRTASAAAYIQISNGGVDGDRETSGPEPGLPALPCSPLRRGHFDNHRKEPGKNEK</sequence>
<evidence type="ECO:0000313" key="3">
    <source>
        <dbReference type="EMBL" id="KKA24106.1"/>
    </source>
</evidence>
<gene>
    <name evidence="3" type="ORF">T310_1837</name>
</gene>
<evidence type="ECO:0000313" key="4">
    <source>
        <dbReference type="Proteomes" id="UP000053958"/>
    </source>
</evidence>
<feature type="region of interest" description="Disordered" evidence="2">
    <location>
        <begin position="544"/>
        <end position="584"/>
    </location>
</feature>
<keyword evidence="4" id="KW-1185">Reference proteome</keyword>
<dbReference type="OrthoDB" id="4203839at2759"/>
<organism evidence="3 4">
    <name type="scientific">Rasamsonia emersonii (strain ATCC 16479 / CBS 393.64 / IMI 116815)</name>
    <dbReference type="NCBI Taxonomy" id="1408163"/>
    <lineage>
        <taxon>Eukaryota</taxon>
        <taxon>Fungi</taxon>
        <taxon>Dikarya</taxon>
        <taxon>Ascomycota</taxon>
        <taxon>Pezizomycotina</taxon>
        <taxon>Eurotiomycetes</taxon>
        <taxon>Eurotiomycetidae</taxon>
        <taxon>Eurotiales</taxon>
        <taxon>Trichocomaceae</taxon>
        <taxon>Rasamsonia</taxon>
    </lineage>
</organism>
<dbReference type="RefSeq" id="XP_013330718.1">
    <property type="nucleotide sequence ID" value="XM_013475264.1"/>
</dbReference>
<dbReference type="STRING" id="1408163.A0A0F4Z1Y2"/>
<protein>
    <submittedName>
        <fullName evidence="3">Uncharacterized protein</fullName>
    </submittedName>
</protein>
<proteinExistence type="predicted"/>
<reference evidence="3 4" key="1">
    <citation type="submission" date="2015-04" db="EMBL/GenBank/DDBJ databases">
        <authorList>
            <person name="Heijne W.H."/>
            <person name="Fedorova N.D."/>
            <person name="Nierman W.C."/>
            <person name="Vollebregt A.W."/>
            <person name="Zhao Z."/>
            <person name="Wu L."/>
            <person name="Kumar M."/>
            <person name="Stam H."/>
            <person name="van den Berg M.A."/>
            <person name="Pel H.J."/>
        </authorList>
    </citation>
    <scope>NUCLEOTIDE SEQUENCE [LARGE SCALE GENOMIC DNA]</scope>
    <source>
        <strain evidence="3 4">CBS 393.64</strain>
    </source>
</reference>
<dbReference type="Proteomes" id="UP000053958">
    <property type="component" value="Unassembled WGS sequence"/>
</dbReference>
<dbReference type="GeneID" id="25314188"/>
<feature type="coiled-coil region" evidence="1">
    <location>
        <begin position="36"/>
        <end position="70"/>
    </location>
</feature>
<feature type="region of interest" description="Disordered" evidence="2">
    <location>
        <begin position="1"/>
        <end position="28"/>
    </location>
</feature>
<accession>A0A0F4Z1Y2</accession>
<comment type="caution">
    <text evidence="3">The sequence shown here is derived from an EMBL/GenBank/DDBJ whole genome shotgun (WGS) entry which is preliminary data.</text>
</comment>